<gene>
    <name evidence="2" type="ORF">BSYN_07010</name>
</gene>
<protein>
    <recommendedName>
        <fullName evidence="4">DUF3871 family protein</fullName>
    </recommendedName>
</protein>
<keyword evidence="3" id="KW-1185">Reference proteome</keyword>
<feature type="compositionally biased region" description="Polar residues" evidence="1">
    <location>
        <begin position="17"/>
        <end position="39"/>
    </location>
</feature>
<evidence type="ECO:0000313" key="2">
    <source>
        <dbReference type="EMBL" id="BEG98436.1"/>
    </source>
</evidence>
<feature type="region of interest" description="Disordered" evidence="1">
    <location>
        <begin position="16"/>
        <end position="39"/>
    </location>
</feature>
<evidence type="ECO:0008006" key="4">
    <source>
        <dbReference type="Google" id="ProtNLM"/>
    </source>
</evidence>
<dbReference type="Pfam" id="PF12987">
    <property type="entry name" value="DUF3871"/>
    <property type="match status" value="1"/>
</dbReference>
<proteinExistence type="predicted"/>
<evidence type="ECO:0000313" key="3">
    <source>
        <dbReference type="Proteomes" id="UP001496674"/>
    </source>
</evidence>
<dbReference type="Proteomes" id="UP001496674">
    <property type="component" value="Chromosome"/>
</dbReference>
<reference evidence="2 3" key="1">
    <citation type="submission" date="2023-04" db="EMBL/GenBank/DDBJ databases">
        <title>Draft genome sequence of acteroides sedimenti strain YN3PY1.</title>
        <authorList>
            <person name="Yoshida N."/>
        </authorList>
    </citation>
    <scope>NUCLEOTIDE SEQUENCE [LARGE SCALE GENOMIC DNA]</scope>
    <source>
        <strain evidence="2 3">YN3PY1</strain>
    </source>
</reference>
<organism evidence="2 3">
    <name type="scientific">Bacteroides sedimenti</name>
    <dbReference type="NCBI Taxonomy" id="2136147"/>
    <lineage>
        <taxon>Bacteria</taxon>
        <taxon>Pseudomonadati</taxon>
        <taxon>Bacteroidota</taxon>
        <taxon>Bacteroidia</taxon>
        <taxon>Bacteroidales</taxon>
        <taxon>Bacteroidaceae</taxon>
        <taxon>Bacteroides</taxon>
    </lineage>
</organism>
<dbReference type="InterPro" id="IPR024353">
    <property type="entry name" value="DUF3871"/>
</dbReference>
<dbReference type="EMBL" id="AP028055">
    <property type="protein sequence ID" value="BEG98436.1"/>
    <property type="molecule type" value="Genomic_DNA"/>
</dbReference>
<accession>A0ABM8I8P9</accession>
<sequence length="340" mass="38888">METSQSLSEMTIAKNGNKLSANVKNEPSHPNNSGNSKSNHFIEANSEEIDILSLEDDCIVPVFSKDNELTISHPVFIETIWEAANSFFLGETLGQPNIRVSHRIKGRIPSAIHKPVNKLLESDKTMYYERMAFYFDIPDINETINGQKIHLSIGGVRAYNNENLYGRKGKEKFKIFIGYQNSSCCNLCVTTDGYLNKLEATNTADLFISALELFLRYNPEKQIKQMKSLVESELTERQFAQIIGRMQLYQYLSIKEQKELPQMLFKDTQINSIVKAYCNVKYSGNSNKKTNMWNFYNLLTEANRNSYIDLFLDRTLNATELATGISKALNGDGVYRWFIE</sequence>
<dbReference type="RefSeq" id="WP_353333368.1">
    <property type="nucleotide sequence ID" value="NZ_AP028055.1"/>
</dbReference>
<name>A0ABM8I8P9_9BACE</name>
<evidence type="ECO:0000256" key="1">
    <source>
        <dbReference type="SAM" id="MobiDB-lite"/>
    </source>
</evidence>